<dbReference type="Pfam" id="PF13229">
    <property type="entry name" value="Beta_helix"/>
    <property type="match status" value="1"/>
</dbReference>
<dbReference type="NCBIfam" id="TIGR03808">
    <property type="entry name" value="RR_plus_rpt_1"/>
    <property type="match status" value="1"/>
</dbReference>
<dbReference type="InterPro" id="IPR011050">
    <property type="entry name" value="Pectin_lyase_fold/virulence"/>
</dbReference>
<evidence type="ECO:0000313" key="3">
    <source>
        <dbReference type="EMBL" id="XCG50290.1"/>
    </source>
</evidence>
<evidence type="ECO:0000259" key="2">
    <source>
        <dbReference type="Pfam" id="PF13229"/>
    </source>
</evidence>
<feature type="domain" description="Right handed beta helix" evidence="2">
    <location>
        <begin position="151"/>
        <end position="320"/>
    </location>
</feature>
<name>A0AAU8CVF5_9HYPH</name>
<feature type="chain" id="PRO_5043773054" evidence="1">
    <location>
        <begin position="28"/>
        <end position="459"/>
    </location>
</feature>
<dbReference type="AlphaFoldDB" id="A0AAU8CVF5"/>
<keyword evidence="1" id="KW-0732">Signal</keyword>
<dbReference type="Gene3D" id="2.160.20.10">
    <property type="entry name" value="Single-stranded right-handed beta-helix, Pectin lyase-like"/>
    <property type="match status" value="1"/>
</dbReference>
<evidence type="ECO:0000256" key="1">
    <source>
        <dbReference type="SAM" id="SignalP"/>
    </source>
</evidence>
<dbReference type="SUPFAM" id="SSF51126">
    <property type="entry name" value="Pectin lyase-like"/>
    <property type="match status" value="1"/>
</dbReference>
<dbReference type="InterPro" id="IPR012334">
    <property type="entry name" value="Pectin_lyas_fold"/>
</dbReference>
<dbReference type="InterPro" id="IPR022444">
    <property type="entry name" value="Cofactor-bd_rpt"/>
</dbReference>
<dbReference type="NCBIfam" id="TIGR03807">
    <property type="entry name" value="RR_fam_repeat"/>
    <property type="match status" value="1"/>
</dbReference>
<proteinExistence type="predicted"/>
<dbReference type="InterPro" id="IPR022388">
    <property type="entry name" value="CHP03808"/>
</dbReference>
<dbReference type="PROSITE" id="PS51318">
    <property type="entry name" value="TAT"/>
    <property type="match status" value="1"/>
</dbReference>
<gene>
    <name evidence="3" type="ORF">ABVK50_07350</name>
</gene>
<feature type="signal peptide" evidence="1">
    <location>
        <begin position="1"/>
        <end position="27"/>
    </location>
</feature>
<accession>A0AAU8CVF5</accession>
<dbReference type="EMBL" id="CP159253">
    <property type="protein sequence ID" value="XCG50290.1"/>
    <property type="molecule type" value="Genomic_DNA"/>
</dbReference>
<dbReference type="InterPro" id="IPR006311">
    <property type="entry name" value="TAT_signal"/>
</dbReference>
<dbReference type="RefSeq" id="WP_353642180.1">
    <property type="nucleotide sequence ID" value="NZ_CP159253.1"/>
</dbReference>
<dbReference type="InterPro" id="IPR039448">
    <property type="entry name" value="Beta_helix"/>
</dbReference>
<sequence>MLNRRSFLTATAGFAVAGLASPLSASASELSGIKLAAMRGSINAGELGLRPAAFDDQSKAFAKMLEEAANRDMPVFLPPGVYIVSNLSLPRHVRLSGVPGATRIIYGGGGYLMLAEEAGHIELSGLVLDGANRWIGDQAQGLLDLRRIGDLVVENCQIRGSGKNGAALERVTGRIDRSSISGAADAGIYSVEAVRLDITGNSVSDCANGGILVHRWQAADDGTIVTGNRVERIGARNGGTGQYGNGINTFRANGVRVAKNSVADCAFSAIRANSSSNLQIAGNSCTRSGETALYAEFAFEGAIIIGNIVDGAANGISMVNFNEGGRAGVCSGNIVRNLSTEGPYPADAPGFGVGITVEADTTVTGNMVENAPLYGMKIGWGPFMRNVAATGNVIRKTGTGIAVSVVEGAGSAIIAENVIDGARSGAVIGHRWSDPVTSDLAMAENSGFPHLTVERNHVS</sequence>
<dbReference type="SMART" id="SM00710">
    <property type="entry name" value="PbH1"/>
    <property type="match status" value="8"/>
</dbReference>
<protein>
    <submittedName>
        <fullName evidence="3">TIGR03808 family TAT-translocated repetitive protein</fullName>
    </submittedName>
</protein>
<dbReference type="InterPro" id="IPR006626">
    <property type="entry name" value="PbH1"/>
</dbReference>
<organism evidence="3">
    <name type="scientific">Mesorhizobium sp. WSM2240</name>
    <dbReference type="NCBI Taxonomy" id="3228851"/>
    <lineage>
        <taxon>Bacteria</taxon>
        <taxon>Pseudomonadati</taxon>
        <taxon>Pseudomonadota</taxon>
        <taxon>Alphaproteobacteria</taxon>
        <taxon>Hyphomicrobiales</taxon>
        <taxon>Phyllobacteriaceae</taxon>
        <taxon>Mesorhizobium</taxon>
    </lineage>
</organism>
<reference evidence="3" key="1">
    <citation type="submission" date="2024-06" db="EMBL/GenBank/DDBJ databases">
        <title>Mesorhizobium karijinii sp. nov., a symbiont of the iconic Swainsona formosa from arid Australia.</title>
        <authorList>
            <person name="Hill Y.J."/>
            <person name="Watkin E.L.J."/>
            <person name="O'Hara G.W."/>
            <person name="Terpolilli J."/>
            <person name="Tye M.L."/>
            <person name="Kohlmeier M.G."/>
        </authorList>
    </citation>
    <scope>NUCLEOTIDE SEQUENCE</scope>
    <source>
        <strain evidence="3">WSM2240</strain>
    </source>
</reference>